<keyword evidence="13" id="KW-1185">Reference proteome</keyword>
<dbReference type="PANTHER" id="PTHR10071:SF281">
    <property type="entry name" value="BOX A-BINDING FACTOR-RELATED"/>
    <property type="match status" value="1"/>
</dbReference>
<feature type="region of interest" description="Disordered" evidence="10">
    <location>
        <begin position="211"/>
        <end position="356"/>
    </location>
</feature>
<dbReference type="PROSITE" id="PS50114">
    <property type="entry name" value="GATA_ZN_FINGER_2"/>
    <property type="match status" value="2"/>
</dbReference>
<dbReference type="GO" id="GO:0005634">
    <property type="term" value="C:nucleus"/>
    <property type="evidence" value="ECO:0007669"/>
    <property type="project" value="UniProtKB-SubCell"/>
</dbReference>
<feature type="region of interest" description="Disordered" evidence="10">
    <location>
        <begin position="515"/>
        <end position="534"/>
    </location>
</feature>
<dbReference type="AlphaFoldDB" id="A0A8H7UMJ2"/>
<dbReference type="InterPro" id="IPR013088">
    <property type="entry name" value="Znf_NHR/GATA"/>
</dbReference>
<dbReference type="FunFam" id="3.30.50.10:FF:000039">
    <property type="entry name" value="Siderophore transcription factor SreA"/>
    <property type="match status" value="1"/>
</dbReference>
<name>A0A8H7UMJ2_9FUNG</name>
<evidence type="ECO:0000313" key="12">
    <source>
        <dbReference type="EMBL" id="KAG2188690.1"/>
    </source>
</evidence>
<feature type="region of interest" description="Disordered" evidence="10">
    <location>
        <begin position="1"/>
        <end position="62"/>
    </location>
</feature>
<dbReference type="Proteomes" id="UP000612746">
    <property type="component" value="Unassembled WGS sequence"/>
</dbReference>
<dbReference type="Pfam" id="PF00320">
    <property type="entry name" value="GATA"/>
    <property type="match status" value="2"/>
</dbReference>
<keyword evidence="6" id="KW-0805">Transcription regulation</keyword>
<evidence type="ECO:0000259" key="11">
    <source>
        <dbReference type="PROSITE" id="PS50114"/>
    </source>
</evidence>
<keyword evidence="8" id="KW-0539">Nucleus</keyword>
<comment type="subcellular location">
    <subcellularLocation>
        <location evidence="1">Nucleus</location>
    </subcellularLocation>
</comment>
<feature type="compositionally biased region" description="Polar residues" evidence="10">
    <location>
        <begin position="327"/>
        <end position="355"/>
    </location>
</feature>
<evidence type="ECO:0000256" key="1">
    <source>
        <dbReference type="ARBA" id="ARBA00004123"/>
    </source>
</evidence>
<feature type="compositionally biased region" description="Basic residues" evidence="10">
    <location>
        <begin position="271"/>
        <end position="287"/>
    </location>
</feature>
<proteinExistence type="predicted"/>
<dbReference type="CDD" id="cd00202">
    <property type="entry name" value="ZnF_GATA"/>
    <property type="match status" value="2"/>
</dbReference>
<gene>
    <name evidence="12" type="ORF">INT44_003829</name>
</gene>
<dbReference type="Gene3D" id="3.30.50.10">
    <property type="entry name" value="Erythroid Transcription Factor GATA-1, subunit A"/>
    <property type="match status" value="2"/>
</dbReference>
<feature type="compositionally biased region" description="Pro residues" evidence="10">
    <location>
        <begin position="421"/>
        <end position="433"/>
    </location>
</feature>
<keyword evidence="5" id="KW-0862">Zinc</keyword>
<keyword evidence="2" id="KW-0479">Metal-binding</keyword>
<dbReference type="SMART" id="SM00401">
    <property type="entry name" value="ZnF_GATA"/>
    <property type="match status" value="2"/>
</dbReference>
<evidence type="ECO:0000256" key="4">
    <source>
        <dbReference type="ARBA" id="ARBA00022771"/>
    </source>
</evidence>
<dbReference type="InterPro" id="IPR000679">
    <property type="entry name" value="Znf_GATA"/>
</dbReference>
<evidence type="ECO:0000256" key="6">
    <source>
        <dbReference type="ARBA" id="ARBA00023015"/>
    </source>
</evidence>
<sequence length="534" mass="57776">MDMTVSQTAVLPPNTHNSSFNENLPTSTTTSNADIATEKNPGKKSNDTEASKVGKKVKTEPTESNVSATVCSNCGTTTTPLWRRAPNGETICNACGLYLKARNTLRPVSLKRLYAKKSEPTNDCGSGAGAASGSCPGGGHCNGTGGSSSCAGCPAYNQHQVNRQALVCANCQTTTTPLWRRDEANNTICNACGLYYKLHNVHRPVTMKRSTIKRRKRVAVTTASEMASDEESDNDELESETLSASEPIQDAAHQSDRTATEGEDSEDIPTRKRTHSHAGKKVKRIRKVQQSTDDNTSKRNDVREVPAIEDYIAPRRLPDAGDYRSSPAHSSLSSGREGSYHQSPVDSQHSTSPFSSYARVQDIRASRLPHEQSSSMRSVSPFNAPFDKHYAALPPVSAERRSSHGIASLLNPTPPREPEPSPHLPPIALPPLTSPITNGKNGPPTAQISPRREFPSPSKFPSLLTSAFRSTVDHPDLLSDPEELLKQQKLELQAEISNLGLLLTKRTAMLSSIDNALTSHSKPKAANPPSHNRI</sequence>
<dbReference type="GO" id="GO:0000122">
    <property type="term" value="P:negative regulation of transcription by RNA polymerase II"/>
    <property type="evidence" value="ECO:0007669"/>
    <property type="project" value="TreeGrafter"/>
</dbReference>
<dbReference type="InterPro" id="IPR039355">
    <property type="entry name" value="Transcription_factor_GATA"/>
</dbReference>
<keyword evidence="3" id="KW-0677">Repeat</keyword>
<evidence type="ECO:0000256" key="3">
    <source>
        <dbReference type="ARBA" id="ARBA00022737"/>
    </source>
</evidence>
<dbReference type="SUPFAM" id="SSF57716">
    <property type="entry name" value="Glucocorticoid receptor-like (DNA-binding domain)"/>
    <property type="match status" value="2"/>
</dbReference>
<dbReference type="GO" id="GO:0000978">
    <property type="term" value="F:RNA polymerase II cis-regulatory region sequence-specific DNA binding"/>
    <property type="evidence" value="ECO:0007669"/>
    <property type="project" value="TreeGrafter"/>
</dbReference>
<dbReference type="GO" id="GO:0008270">
    <property type="term" value="F:zinc ion binding"/>
    <property type="evidence" value="ECO:0007669"/>
    <property type="project" value="UniProtKB-KW"/>
</dbReference>
<feature type="compositionally biased region" description="Basic and acidic residues" evidence="10">
    <location>
        <begin position="295"/>
        <end position="322"/>
    </location>
</feature>
<feature type="compositionally biased region" description="Polar residues" evidence="10">
    <location>
        <begin position="434"/>
        <end position="448"/>
    </location>
</feature>
<dbReference type="GO" id="GO:0006879">
    <property type="term" value="P:intracellular iron ion homeostasis"/>
    <property type="evidence" value="ECO:0007669"/>
    <property type="project" value="UniProtKB-ARBA"/>
</dbReference>
<evidence type="ECO:0000256" key="9">
    <source>
        <dbReference type="PROSITE-ProRule" id="PRU00094"/>
    </source>
</evidence>
<keyword evidence="4 9" id="KW-0863">Zinc-finger</keyword>
<dbReference type="PROSITE" id="PS00344">
    <property type="entry name" value="GATA_ZN_FINGER_1"/>
    <property type="match status" value="2"/>
</dbReference>
<comment type="caution">
    <text evidence="12">The sequence shown here is derived from an EMBL/GenBank/DDBJ whole genome shotgun (WGS) entry which is preliminary data.</text>
</comment>
<dbReference type="GO" id="GO:0045944">
    <property type="term" value="P:positive regulation of transcription by RNA polymerase II"/>
    <property type="evidence" value="ECO:0007669"/>
    <property type="project" value="TreeGrafter"/>
</dbReference>
<protein>
    <recommendedName>
        <fullName evidence="11">GATA-type domain-containing protein</fullName>
    </recommendedName>
</protein>
<evidence type="ECO:0000313" key="13">
    <source>
        <dbReference type="Proteomes" id="UP000612746"/>
    </source>
</evidence>
<accession>A0A8H7UMJ2</accession>
<feature type="compositionally biased region" description="Acidic residues" evidence="10">
    <location>
        <begin position="227"/>
        <end position="239"/>
    </location>
</feature>
<feature type="compositionally biased region" description="Polar residues" evidence="10">
    <location>
        <begin position="1"/>
        <end position="34"/>
    </location>
</feature>
<feature type="domain" description="GATA-type" evidence="11">
    <location>
        <begin position="65"/>
        <end position="119"/>
    </location>
</feature>
<evidence type="ECO:0000256" key="5">
    <source>
        <dbReference type="ARBA" id="ARBA00022833"/>
    </source>
</evidence>
<reference evidence="12" key="1">
    <citation type="submission" date="2020-12" db="EMBL/GenBank/DDBJ databases">
        <title>Metabolic potential, ecology and presence of endohyphal bacteria is reflected in genomic diversity of Mucoromycotina.</title>
        <authorList>
            <person name="Muszewska A."/>
            <person name="Okrasinska A."/>
            <person name="Steczkiewicz K."/>
            <person name="Drgas O."/>
            <person name="Orlowska M."/>
            <person name="Perlinska-Lenart U."/>
            <person name="Aleksandrzak-Piekarczyk T."/>
            <person name="Szatraj K."/>
            <person name="Zielenkiewicz U."/>
            <person name="Pilsyk S."/>
            <person name="Malc E."/>
            <person name="Mieczkowski P."/>
            <person name="Kruszewska J.S."/>
            <person name="Biernat P."/>
            <person name="Pawlowska J."/>
        </authorList>
    </citation>
    <scope>NUCLEOTIDE SEQUENCE</scope>
    <source>
        <strain evidence="12">WA0000051536</strain>
    </source>
</reference>
<dbReference type="PRINTS" id="PR00619">
    <property type="entry name" value="GATAZNFINGER"/>
</dbReference>
<evidence type="ECO:0000256" key="8">
    <source>
        <dbReference type="ARBA" id="ARBA00023242"/>
    </source>
</evidence>
<evidence type="ECO:0000256" key="2">
    <source>
        <dbReference type="ARBA" id="ARBA00022723"/>
    </source>
</evidence>
<evidence type="ECO:0000256" key="10">
    <source>
        <dbReference type="SAM" id="MobiDB-lite"/>
    </source>
</evidence>
<feature type="domain" description="GATA-type" evidence="11">
    <location>
        <begin position="162"/>
        <end position="215"/>
    </location>
</feature>
<dbReference type="OrthoDB" id="515401at2759"/>
<feature type="region of interest" description="Disordered" evidence="10">
    <location>
        <begin position="396"/>
        <end position="462"/>
    </location>
</feature>
<dbReference type="GO" id="GO:0000981">
    <property type="term" value="F:DNA-binding transcription factor activity, RNA polymerase II-specific"/>
    <property type="evidence" value="ECO:0007669"/>
    <property type="project" value="TreeGrafter"/>
</dbReference>
<keyword evidence="7" id="KW-0804">Transcription</keyword>
<organism evidence="12 13">
    <name type="scientific">Umbelopsis vinacea</name>
    <dbReference type="NCBI Taxonomy" id="44442"/>
    <lineage>
        <taxon>Eukaryota</taxon>
        <taxon>Fungi</taxon>
        <taxon>Fungi incertae sedis</taxon>
        <taxon>Mucoromycota</taxon>
        <taxon>Mucoromycotina</taxon>
        <taxon>Umbelopsidomycetes</taxon>
        <taxon>Umbelopsidales</taxon>
        <taxon>Umbelopsidaceae</taxon>
        <taxon>Umbelopsis</taxon>
    </lineage>
</organism>
<dbReference type="EMBL" id="JAEPRA010000001">
    <property type="protein sequence ID" value="KAG2188690.1"/>
    <property type="molecule type" value="Genomic_DNA"/>
</dbReference>
<feature type="compositionally biased region" description="Basic and acidic residues" evidence="10">
    <location>
        <begin position="36"/>
        <end position="61"/>
    </location>
</feature>
<dbReference type="FunFam" id="3.30.50.10:FF:000007">
    <property type="entry name" value="Nitrogen regulatory AreA, N-terminal"/>
    <property type="match status" value="1"/>
</dbReference>
<evidence type="ECO:0000256" key="7">
    <source>
        <dbReference type="ARBA" id="ARBA00023163"/>
    </source>
</evidence>
<dbReference type="PANTHER" id="PTHR10071">
    <property type="entry name" value="TRANSCRIPTION FACTOR GATA FAMILY MEMBER"/>
    <property type="match status" value="1"/>
</dbReference>